<keyword evidence="4" id="KW-1185">Reference proteome</keyword>
<dbReference type="PANTHER" id="PTHR45901">
    <property type="entry name" value="PROTEIN CBG12474"/>
    <property type="match status" value="1"/>
</dbReference>
<evidence type="ECO:0000313" key="7">
    <source>
        <dbReference type="Xenbase" id="XB-GENE-29091179"/>
    </source>
</evidence>
<dbReference type="InterPro" id="IPR052970">
    <property type="entry name" value="Inner_ear_hair_cell_LOXHD"/>
</dbReference>
<organism evidence="4 6">
    <name type="scientific">Xenopus tropicalis</name>
    <name type="common">Western clawed frog</name>
    <name type="synonym">Silurana tropicalis</name>
    <dbReference type="NCBI Taxonomy" id="8364"/>
    <lineage>
        <taxon>Eukaryota</taxon>
        <taxon>Metazoa</taxon>
        <taxon>Chordata</taxon>
        <taxon>Craniata</taxon>
        <taxon>Vertebrata</taxon>
        <taxon>Euteleostomi</taxon>
        <taxon>Amphibia</taxon>
        <taxon>Batrachia</taxon>
        <taxon>Anura</taxon>
        <taxon>Pipoidea</taxon>
        <taxon>Pipidae</taxon>
        <taxon>Xenopodinae</taxon>
        <taxon>Xenopus</taxon>
        <taxon>Silurana</taxon>
    </lineage>
</organism>
<evidence type="ECO:0000256" key="2">
    <source>
        <dbReference type="SAM" id="MobiDB-lite"/>
    </source>
</evidence>
<dbReference type="Gene3D" id="2.60.60.20">
    <property type="entry name" value="PLAT/LH2 domain"/>
    <property type="match status" value="1"/>
</dbReference>
<name>A0A8J1IT33_XENTR</name>
<dbReference type="InterPro" id="IPR036392">
    <property type="entry name" value="PLAT/LH2_dom_sf"/>
</dbReference>
<dbReference type="AGR" id="Xenbase:XB-GENE-29091179"/>
<comment type="caution">
    <text evidence="1">Lacks conserved residue(s) required for the propagation of feature annotation.</text>
</comment>
<evidence type="ECO:0000259" key="3">
    <source>
        <dbReference type="PROSITE" id="PS50095"/>
    </source>
</evidence>
<dbReference type="OrthoDB" id="19174at2759"/>
<evidence type="ECO:0000313" key="6">
    <source>
        <dbReference type="RefSeq" id="XP_031748762.1"/>
    </source>
</evidence>
<dbReference type="InterPro" id="IPR001024">
    <property type="entry name" value="PLAT/LH2_dom"/>
</dbReference>
<accession>A0A8J1IT33</accession>
<protein>
    <submittedName>
        <fullName evidence="5 6">Uncharacterized protein LOC108648772</fullName>
    </submittedName>
</protein>
<dbReference type="GeneID" id="108648772"/>
<sequence length="377" mass="43285">MMGCSTPTSIIISQVAARLKHYVDVQRKEARFDLGMVDKLDRYRLYQLTSPDGPPHTLSAKQYSLDNQIEAVLRLHTRKTDEEWNRELNTFQKRKQVVQKRIKKKIISLDMPEQKSSISLRRIHLRQRTDSYWDPCHLPPSNISQGEFTRLLCSAAKLIVTTTPEDQKQQIPLHRRQFSWENPKNKACFLPTVPKANISLKIPSSLQESNGSTEAAQNETACTDNDGIGDKLNKKEATLSDTIEEEVDYKITVYTGSVTKSRGRQVLLITMVGETGRSGTLYLANSSTNDFPFCAGQVDVFHMKAKHVGKIKYIITGIHRRERSGRYYCKTITVRKDADEVYIFPCNRWFDSFNTIVHGAPYSLERRSTEDKFMETR</sequence>
<proteinExistence type="predicted"/>
<dbReference type="RefSeq" id="XP_031748762.1">
    <property type="nucleotide sequence ID" value="XM_031892902.1"/>
</dbReference>
<dbReference type="Pfam" id="PF01477">
    <property type="entry name" value="PLAT"/>
    <property type="match status" value="1"/>
</dbReference>
<feature type="compositionally biased region" description="Polar residues" evidence="2">
    <location>
        <begin position="206"/>
        <end position="223"/>
    </location>
</feature>
<reference evidence="5 6" key="1">
    <citation type="submission" date="2025-04" db="UniProtKB">
        <authorList>
            <consortium name="RefSeq"/>
        </authorList>
    </citation>
    <scope>IDENTIFICATION</scope>
    <source>
        <strain evidence="5 6">Nigerian</strain>
        <tissue evidence="5 6">Liver and blood</tissue>
    </source>
</reference>
<dbReference type="PANTHER" id="PTHR45901:SF3">
    <property type="entry name" value="LIPOXYGENASE HOMOLOGY DOMAIN-CONTAINING PROTEIN 1"/>
    <property type="match status" value="1"/>
</dbReference>
<dbReference type="PROSITE" id="PS50095">
    <property type="entry name" value="PLAT"/>
    <property type="match status" value="1"/>
</dbReference>
<dbReference type="OMA" id="NGFINDM"/>
<dbReference type="RefSeq" id="XP_031748761.1">
    <property type="nucleotide sequence ID" value="XM_031892901.1"/>
</dbReference>
<feature type="region of interest" description="Disordered" evidence="2">
    <location>
        <begin position="206"/>
        <end position="227"/>
    </location>
</feature>
<feature type="domain" description="PLAT" evidence="3">
    <location>
        <begin position="247"/>
        <end position="364"/>
    </location>
</feature>
<dbReference type="Xenbase" id="XB-GENE-29091179">
    <property type="gene designation" value="LOC108648772"/>
</dbReference>
<gene>
    <name evidence="5 6 7" type="primary">LOC108648772</name>
</gene>
<evidence type="ECO:0000313" key="4">
    <source>
        <dbReference type="Proteomes" id="UP000008143"/>
    </source>
</evidence>
<dbReference type="SUPFAM" id="SSF49723">
    <property type="entry name" value="Lipase/lipooxygenase domain (PLAT/LH2 domain)"/>
    <property type="match status" value="1"/>
</dbReference>
<evidence type="ECO:0000313" key="5">
    <source>
        <dbReference type="RefSeq" id="XP_031748761.1"/>
    </source>
</evidence>
<dbReference type="AlphaFoldDB" id="A0A8J1IT33"/>
<dbReference type="KEGG" id="xtr:108648772"/>
<dbReference type="Proteomes" id="UP000008143">
    <property type="component" value="Chromosome 9"/>
</dbReference>
<evidence type="ECO:0000256" key="1">
    <source>
        <dbReference type="PROSITE-ProRule" id="PRU00152"/>
    </source>
</evidence>